<feature type="chain" id="PRO_5007866441" evidence="8">
    <location>
        <begin position="21"/>
        <end position="418"/>
    </location>
</feature>
<dbReference type="AlphaFoldDB" id="A0A165SHX0"/>
<feature type="signal peptide" evidence="8">
    <location>
        <begin position="1"/>
        <end position="20"/>
    </location>
</feature>
<dbReference type="InterPro" id="IPR001969">
    <property type="entry name" value="Aspartic_peptidase_AS"/>
</dbReference>
<keyword evidence="6" id="KW-1015">Disulfide bond</keyword>
<evidence type="ECO:0000256" key="5">
    <source>
        <dbReference type="PIRSR" id="PIRSR601461-1"/>
    </source>
</evidence>
<evidence type="ECO:0000256" key="7">
    <source>
        <dbReference type="RuleBase" id="RU000454"/>
    </source>
</evidence>
<reference evidence="10 11" key="1">
    <citation type="journal article" date="2016" name="Mol. Biol. Evol.">
        <title>Comparative Genomics of Early-Diverging Mushroom-Forming Fungi Provides Insights into the Origins of Lignocellulose Decay Capabilities.</title>
        <authorList>
            <person name="Nagy L.G."/>
            <person name="Riley R."/>
            <person name="Tritt A."/>
            <person name="Adam C."/>
            <person name="Daum C."/>
            <person name="Floudas D."/>
            <person name="Sun H."/>
            <person name="Yadav J.S."/>
            <person name="Pangilinan J."/>
            <person name="Larsson K.H."/>
            <person name="Matsuura K."/>
            <person name="Barry K."/>
            <person name="Labutti K."/>
            <person name="Kuo R."/>
            <person name="Ohm R.A."/>
            <person name="Bhattacharya S.S."/>
            <person name="Shirouzu T."/>
            <person name="Yoshinaga Y."/>
            <person name="Martin F.M."/>
            <person name="Grigoriev I.V."/>
            <person name="Hibbett D.S."/>
        </authorList>
    </citation>
    <scope>NUCLEOTIDE SEQUENCE [LARGE SCALE GENOMIC DNA]</scope>
    <source>
        <strain evidence="10 11">HHB14362 ss-1</strain>
    </source>
</reference>
<dbReference type="CDD" id="cd05471">
    <property type="entry name" value="pepsin_like"/>
    <property type="match status" value="1"/>
</dbReference>
<feature type="disulfide bond" evidence="6">
    <location>
        <begin position="137"/>
        <end position="141"/>
    </location>
</feature>
<keyword evidence="3 7" id="KW-0064">Aspartyl protease</keyword>
<dbReference type="InterPro" id="IPR034164">
    <property type="entry name" value="Pepsin-like_dom"/>
</dbReference>
<feature type="active site" evidence="5">
    <location>
        <position position="303"/>
    </location>
</feature>
<keyword evidence="8" id="KW-0732">Signal</keyword>
<feature type="domain" description="Peptidase A1" evidence="9">
    <location>
        <begin position="106"/>
        <end position="415"/>
    </location>
</feature>
<dbReference type="PANTHER" id="PTHR47966:SF57">
    <property type="entry name" value="PEPTIDASE A1 DOMAIN-CONTAINING PROTEIN"/>
    <property type="match status" value="1"/>
</dbReference>
<protein>
    <submittedName>
        <fullName evidence="10">Acid protease</fullName>
    </submittedName>
</protein>
<dbReference type="OrthoDB" id="15189at2759"/>
<dbReference type="Pfam" id="PF00026">
    <property type="entry name" value="Asp"/>
    <property type="match status" value="1"/>
</dbReference>
<evidence type="ECO:0000259" key="9">
    <source>
        <dbReference type="PROSITE" id="PS51767"/>
    </source>
</evidence>
<evidence type="ECO:0000313" key="10">
    <source>
        <dbReference type="EMBL" id="KZT25187.1"/>
    </source>
</evidence>
<dbReference type="InParanoid" id="A0A165SHX0"/>
<evidence type="ECO:0000256" key="6">
    <source>
        <dbReference type="PIRSR" id="PIRSR601461-2"/>
    </source>
</evidence>
<dbReference type="Gene3D" id="2.40.70.10">
    <property type="entry name" value="Acid Proteases"/>
    <property type="match status" value="2"/>
</dbReference>
<dbReference type="InterPro" id="IPR033121">
    <property type="entry name" value="PEPTIDASE_A1"/>
</dbReference>
<evidence type="ECO:0000256" key="2">
    <source>
        <dbReference type="ARBA" id="ARBA00022670"/>
    </source>
</evidence>
<evidence type="ECO:0000313" key="11">
    <source>
        <dbReference type="Proteomes" id="UP000076761"/>
    </source>
</evidence>
<dbReference type="FunFam" id="2.40.70.10:FF:000115">
    <property type="entry name" value="Lysosomal aspartic protease"/>
    <property type="match status" value="1"/>
</dbReference>
<comment type="similarity">
    <text evidence="1 7">Belongs to the peptidase A1 family.</text>
</comment>
<accession>A0A165SHX0</accession>
<dbReference type="GO" id="GO:0004190">
    <property type="term" value="F:aspartic-type endopeptidase activity"/>
    <property type="evidence" value="ECO:0007669"/>
    <property type="project" value="UniProtKB-KW"/>
</dbReference>
<dbReference type="InterPro" id="IPR021109">
    <property type="entry name" value="Peptidase_aspartic_dom_sf"/>
</dbReference>
<organism evidence="10 11">
    <name type="scientific">Neolentinus lepideus HHB14362 ss-1</name>
    <dbReference type="NCBI Taxonomy" id="1314782"/>
    <lineage>
        <taxon>Eukaryota</taxon>
        <taxon>Fungi</taxon>
        <taxon>Dikarya</taxon>
        <taxon>Basidiomycota</taxon>
        <taxon>Agaricomycotina</taxon>
        <taxon>Agaricomycetes</taxon>
        <taxon>Gloeophyllales</taxon>
        <taxon>Gloeophyllaceae</taxon>
        <taxon>Neolentinus</taxon>
    </lineage>
</organism>
<dbReference type="PRINTS" id="PR00792">
    <property type="entry name" value="PEPSIN"/>
</dbReference>
<evidence type="ECO:0000256" key="1">
    <source>
        <dbReference type="ARBA" id="ARBA00007447"/>
    </source>
</evidence>
<dbReference type="STRING" id="1314782.A0A165SHX0"/>
<feature type="active site" evidence="5">
    <location>
        <position position="124"/>
    </location>
</feature>
<dbReference type="FunCoup" id="A0A165SHX0">
    <property type="interactions" value="48"/>
</dbReference>
<dbReference type="EMBL" id="KV425573">
    <property type="protein sequence ID" value="KZT25187.1"/>
    <property type="molecule type" value="Genomic_DNA"/>
</dbReference>
<keyword evidence="4 7" id="KW-0378">Hydrolase</keyword>
<evidence type="ECO:0000256" key="8">
    <source>
        <dbReference type="SAM" id="SignalP"/>
    </source>
</evidence>
<evidence type="ECO:0000256" key="3">
    <source>
        <dbReference type="ARBA" id="ARBA00022750"/>
    </source>
</evidence>
<proteinExistence type="inferred from homology"/>
<name>A0A165SHX0_9AGAM</name>
<keyword evidence="11" id="KW-1185">Reference proteome</keyword>
<sequence length="418" mass="44396">MHLPITAGVVLCALPFITYSSPLPSENMTSSGTKIHIYKRSTGTNADGVANMDALKAQLSASIFKFQRGIDAYVRNTGRAHPLASNSFEKRATVSDALTDADNNLWYGQISVGTPPQTYTVDFDTGSSDLFLPGPTCTTNCQGHHIYDPSKSSTSSDVHRTFSLMYGDGSSVQGEQYIDTVAIAGLVAKKQRLGAANQYSNGFSSDNFPADGLLGMGFRAISQYNANPVFQNLISSHRVDQPVFAFKLAESGSELTLGGTDGNAYSGSFAYTDVTDEGYWQVQMDGATVDNQNAVGEVAAIIDTGTTLVVVDPSSAQQIYAAIPGSQDASTTVGKGFYTFPCDSAPTVSLKFGGRAFSISPSIFNLGRVSQDSSQCVGGIVDSGMTGLQFWIVGDIFLRNVYTVFDVGQSRVGFAPLK</sequence>
<keyword evidence="2 7" id="KW-0645">Protease</keyword>
<dbReference type="InterPro" id="IPR001461">
    <property type="entry name" value="Aspartic_peptidase_A1"/>
</dbReference>
<gene>
    <name evidence="10" type="ORF">NEOLEDRAFT_1093066</name>
</gene>
<dbReference type="PANTHER" id="PTHR47966">
    <property type="entry name" value="BETA-SITE APP-CLEAVING ENZYME, ISOFORM A-RELATED"/>
    <property type="match status" value="1"/>
</dbReference>
<dbReference type="PROSITE" id="PS51767">
    <property type="entry name" value="PEPTIDASE_A1"/>
    <property type="match status" value="1"/>
</dbReference>
<dbReference type="PROSITE" id="PS00141">
    <property type="entry name" value="ASP_PROTEASE"/>
    <property type="match status" value="1"/>
</dbReference>
<dbReference type="Proteomes" id="UP000076761">
    <property type="component" value="Unassembled WGS sequence"/>
</dbReference>
<dbReference type="GO" id="GO:0006508">
    <property type="term" value="P:proteolysis"/>
    <property type="evidence" value="ECO:0007669"/>
    <property type="project" value="UniProtKB-KW"/>
</dbReference>
<dbReference type="SUPFAM" id="SSF50630">
    <property type="entry name" value="Acid proteases"/>
    <property type="match status" value="1"/>
</dbReference>
<evidence type="ECO:0000256" key="4">
    <source>
        <dbReference type="ARBA" id="ARBA00022801"/>
    </source>
</evidence>